<evidence type="ECO:0000313" key="3">
    <source>
        <dbReference type="EMBL" id="KAI9634890.1"/>
    </source>
</evidence>
<evidence type="ECO:0000256" key="2">
    <source>
        <dbReference type="SAM" id="MobiDB-lite"/>
    </source>
</evidence>
<dbReference type="RefSeq" id="XP_052944667.1">
    <property type="nucleotide sequence ID" value="XM_053085636.1"/>
</dbReference>
<gene>
    <name evidence="3" type="ORF">MKK02DRAFT_16460</name>
</gene>
<feature type="compositionally biased region" description="Basic and acidic residues" evidence="2">
    <location>
        <begin position="90"/>
        <end position="99"/>
    </location>
</feature>
<feature type="region of interest" description="Disordered" evidence="2">
    <location>
        <begin position="709"/>
        <end position="758"/>
    </location>
</feature>
<dbReference type="GO" id="GO:0005634">
    <property type="term" value="C:nucleus"/>
    <property type="evidence" value="ECO:0007669"/>
    <property type="project" value="TreeGrafter"/>
</dbReference>
<dbReference type="AlphaFoldDB" id="A0AA38LTH0"/>
<name>A0AA38LTH0_9TREE</name>
<dbReference type="PANTHER" id="PTHR12790:SF0">
    <property type="entry name" value="RNA POLYMERASE I-SPECIFIC TRANSCRIPTION INITIATION FACTOR RRN3-RELATED"/>
    <property type="match status" value="1"/>
</dbReference>
<dbReference type="PANTHER" id="PTHR12790">
    <property type="entry name" value="TRANSCRIPTION INITIATION FACTOR IA RRN3"/>
    <property type="match status" value="1"/>
</dbReference>
<feature type="compositionally biased region" description="Polar residues" evidence="2">
    <location>
        <begin position="446"/>
        <end position="458"/>
    </location>
</feature>
<proteinExistence type="inferred from homology"/>
<dbReference type="Pfam" id="PF05327">
    <property type="entry name" value="RRN3"/>
    <property type="match status" value="1"/>
</dbReference>
<feature type="region of interest" description="Disordered" evidence="2">
    <location>
        <begin position="446"/>
        <end position="475"/>
    </location>
</feature>
<protein>
    <submittedName>
        <fullName evidence="3">RNA polymerase I transcription factor</fullName>
    </submittedName>
</protein>
<feature type="region of interest" description="Disordered" evidence="2">
    <location>
        <begin position="1"/>
        <end position="99"/>
    </location>
</feature>
<comment type="caution">
    <text evidence="3">The sequence shown here is derived from an EMBL/GenBank/DDBJ whole genome shotgun (WGS) entry which is preliminary data.</text>
</comment>
<feature type="compositionally biased region" description="Basic and acidic residues" evidence="2">
    <location>
        <begin position="340"/>
        <end position="361"/>
    </location>
</feature>
<dbReference type="Proteomes" id="UP001164286">
    <property type="component" value="Unassembled WGS sequence"/>
</dbReference>
<accession>A0AA38LTH0</accession>
<dbReference type="InterPro" id="IPR007991">
    <property type="entry name" value="RNA_pol_I_trans_ini_fac_RRN3"/>
</dbReference>
<dbReference type="GeneID" id="77724837"/>
<reference evidence="3" key="1">
    <citation type="journal article" date="2022" name="G3 (Bethesda)">
        <title>High quality genome of the basidiomycete yeast Dioszegia hungarica PDD-24b-2 isolated from cloud water.</title>
        <authorList>
            <person name="Jarrige D."/>
            <person name="Haridas S."/>
            <person name="Bleykasten-Grosshans C."/>
            <person name="Joly M."/>
            <person name="Nadalig T."/>
            <person name="Sancelme M."/>
            <person name="Vuilleumier S."/>
            <person name="Grigoriev I.V."/>
            <person name="Amato P."/>
            <person name="Bringel F."/>
        </authorList>
    </citation>
    <scope>NUCLEOTIDE SEQUENCE</scope>
    <source>
        <strain evidence="3">PDD-24b-2</strain>
    </source>
</reference>
<sequence>MATAYSSLHQVKRVQLPPQQTKQKPRPIPPPLLSAPLPLSSSGVSMPVPDPLATSRTSSLAGRKRARESDGADAKIIPRRTKSVGGPSTSERDGAKSKDREAFQRGLIAVFVSKALGESARGIMGNYNDLLASFLPTPLVPVPPLGPLLPLIRSLTANVNLLSPTLHGRLVTAIINLPWAATEERFVKAYIGWAGVLISAHPDWTKEVIGMAVRGLTWQPPLQSSSTPSPVARRTSHARHHLLITHLLALIPTLPNLLSPLLIKHFPNKREREVAQITYLRNICEVSDYCPELNARIWDAVIDRMLRIDVEITRAVDAEDDDDEEEEDERLAELCAPSDLRGDPWDKSVLEDVTRDPSIEDQREDEDDDEELDLDNLSSDGEGGSDDEGPTDEAKSALARAKKKLHLLLMRRKLDGMLVYFFRHLEESMGYRSASPPAFEFAASTLTAQSSGRSTPANETPLPTPPIHSATRRPSTSPAQSLAFFQTLLNLFARQILPTSATQHIPFLLFLCSSFSPAHTDLFLGLLVSHSLYGTSTTPGAQILAQPVSQNQRVAATVYIGSIVCRARFVHDEQARQVMTYLLAYMEGKMQQSKMLAKVDELPLFYAVCQAAMLIFCFRWRAFLALEKEDEVVGEMEMEGEEGGMGDDGKWMRELEVLQRALTSELNPLLGCNPTIVQTFAKVAHQTNFAYCYSILESNASAARSASSNSLNSLARPPHSTFNRTLSTPTSSSSGTFTQPFDKFRKSTTSSSTPANLAAPRIARQVNIDAGRDSYFPFDPYDLPRSGASIEKLYRTWREVAVKTDGDSDDDDSDEETGTGVSDEEDEEDEEEEDMMGDSPLSDHLSPRIIPKAAGGKTKGLSSSADRRRMLRAGGELSSSFDGMSISPRFGGVLGGKRP</sequence>
<feature type="region of interest" description="Disordered" evidence="2">
    <location>
        <begin position="317"/>
        <end position="397"/>
    </location>
</feature>
<comment type="similarity">
    <text evidence="1">Belongs to the RRN3 family.</text>
</comment>
<dbReference type="GO" id="GO:0001042">
    <property type="term" value="F:RNA polymerase I core binding"/>
    <property type="evidence" value="ECO:0007669"/>
    <property type="project" value="TreeGrafter"/>
</dbReference>
<evidence type="ECO:0000256" key="1">
    <source>
        <dbReference type="ARBA" id="ARBA00010098"/>
    </source>
</evidence>
<evidence type="ECO:0000313" key="4">
    <source>
        <dbReference type="Proteomes" id="UP001164286"/>
    </source>
</evidence>
<dbReference type="GO" id="GO:0001181">
    <property type="term" value="F:RNA polymerase I general transcription initiation factor activity"/>
    <property type="evidence" value="ECO:0007669"/>
    <property type="project" value="InterPro"/>
</dbReference>
<dbReference type="GO" id="GO:0006361">
    <property type="term" value="P:transcription initiation at RNA polymerase I promoter"/>
    <property type="evidence" value="ECO:0007669"/>
    <property type="project" value="InterPro"/>
</dbReference>
<feature type="compositionally biased region" description="Acidic residues" evidence="2">
    <location>
        <begin position="807"/>
        <end position="836"/>
    </location>
</feature>
<organism evidence="3 4">
    <name type="scientific">Dioszegia hungarica</name>
    <dbReference type="NCBI Taxonomy" id="4972"/>
    <lineage>
        <taxon>Eukaryota</taxon>
        <taxon>Fungi</taxon>
        <taxon>Dikarya</taxon>
        <taxon>Basidiomycota</taxon>
        <taxon>Agaricomycotina</taxon>
        <taxon>Tremellomycetes</taxon>
        <taxon>Tremellales</taxon>
        <taxon>Bulleribasidiaceae</taxon>
        <taxon>Dioszegia</taxon>
    </lineage>
</organism>
<keyword evidence="4" id="KW-1185">Reference proteome</keyword>
<feature type="region of interest" description="Disordered" evidence="2">
    <location>
        <begin position="803"/>
        <end position="899"/>
    </location>
</feature>
<feature type="compositionally biased region" description="Low complexity" evidence="2">
    <location>
        <begin position="725"/>
        <end position="738"/>
    </location>
</feature>
<dbReference type="EMBL" id="JAKWFO010000006">
    <property type="protein sequence ID" value="KAI9634890.1"/>
    <property type="molecule type" value="Genomic_DNA"/>
</dbReference>
<feature type="compositionally biased region" description="Acidic residues" evidence="2">
    <location>
        <begin position="362"/>
        <end position="374"/>
    </location>
</feature>
<feature type="compositionally biased region" description="Acidic residues" evidence="2">
    <location>
        <begin position="318"/>
        <end position="330"/>
    </location>
</feature>